<dbReference type="GO" id="GO:0072659">
    <property type="term" value="P:protein localization to plasma membrane"/>
    <property type="evidence" value="ECO:0007669"/>
    <property type="project" value="InterPro"/>
</dbReference>
<dbReference type="Pfam" id="PF21072">
    <property type="entry name" value="EFR3"/>
    <property type="match status" value="1"/>
</dbReference>
<dbReference type="InterPro" id="IPR039786">
    <property type="entry name" value="EFR3"/>
</dbReference>
<comment type="similarity">
    <text evidence="1">Belongs to the EFR3 family.</text>
</comment>
<evidence type="ECO:0000313" key="4">
    <source>
        <dbReference type="Proteomes" id="UP000284706"/>
    </source>
</evidence>
<dbReference type="PANTHER" id="PTHR47766">
    <property type="entry name" value="PROTEIN EFR3"/>
    <property type="match status" value="1"/>
</dbReference>
<dbReference type="Proteomes" id="UP000284706">
    <property type="component" value="Unassembled WGS sequence"/>
</dbReference>
<sequence>MHLFTPNHVKLLNSCYPPTSTLLTAGPDYSPNSHELSRLTYYASNNPGKLAKIGGELEKRLKLECRKARSGNIRSRASLLISLSIFRSLATECRRDIALLSPSLIGSVNFTLSLITSDLEVIARAASVFTAWTTYTNGHLIGTDSNVTSDYLTILKQFARHGSLSSSDQETQNRTRLIGLAALTAAINSEALYNDISHFGSQVEVILRPILMIIFDTPISTLNDQSSSVKEGSSSPYLAEFRTRPALERRAASIHIHIDGDKGPSMSDVSDASLHALFSLSSHANGAQLGYIMKSSFNNLNTLGYWANLEHCCWYAEKIAEWAQYQYRYVIPTWLVDSLLAHQGPPTSFTLLKTLTVMVTTVFRSSTPLINLSSSDIISNLLTLLLRYITYSPDDSTLAALVECISSLGCHVYYSDQIQDLAAELVNRIMLIEMQGLSAHDTASSSSSRSLAIRCILQALMGLIRAANASDPIEPPGKYRTPDSPTLNPDERASSPLDKARSEKAEGRLSRRTQVAPDIWQDILTLLCDPDPLVRNECASALVCYISEEMPRKGEIGDIDCMKHFRRLPDMSLRHVQGILPNITDPASKFLNSLHAYLFILALSPTLDPLAKESNLFTQGDPPIRVVSSMDSDDHHGSEEVASLPQSTNRRASIAQYGPKARKEALVLHLLEQAPSRLSTPPKASEEDYANILKVLTTIQLNVPMHGLLTGIPMLSALSTIVEVEGADPTLLQRIVTIKTVVAHVLITIGRVWKIQELVSEAEKVQKPILVIPGVLMIFVKSSKALSTPKNVATLHTSAIDFDHALSLIVSCRLVQEAFGLDEEGMRRRLSIKWTPQVALREFSNSTGYDATLRGDGISPLLKISPALMQIENISLQSLARSTRGLGVTDLREALEGRSSMSNPALVRPPSVSTLDHASSSFMVGEGHLRLTQTRSRTRTKKRPAQNNEVKDVLTRLGISKQSSNLLKATFPALQKSSQ</sequence>
<proteinExistence type="inferred from homology"/>
<protein>
    <recommendedName>
        <fullName evidence="5">Protein EFR3</fullName>
    </recommendedName>
</protein>
<feature type="region of interest" description="Disordered" evidence="2">
    <location>
        <begin position="472"/>
        <end position="510"/>
    </location>
</feature>
<dbReference type="SUPFAM" id="SSF48371">
    <property type="entry name" value="ARM repeat"/>
    <property type="match status" value="1"/>
</dbReference>
<dbReference type="PANTHER" id="PTHR47766:SF1">
    <property type="entry name" value="PROTEIN EFR3"/>
    <property type="match status" value="1"/>
</dbReference>
<dbReference type="EMBL" id="NHYE01004913">
    <property type="protein sequence ID" value="PPQ80962.1"/>
    <property type="molecule type" value="Genomic_DNA"/>
</dbReference>
<name>A0A409WR32_9AGAR</name>
<comment type="caution">
    <text evidence="3">The sequence shown here is derived from an EMBL/GenBank/DDBJ whole genome shotgun (WGS) entry which is preliminary data.</text>
</comment>
<dbReference type="InParanoid" id="A0A409WR32"/>
<gene>
    <name evidence="3" type="ORF">CVT26_003523</name>
</gene>
<accession>A0A409WR32</accession>
<evidence type="ECO:0008006" key="5">
    <source>
        <dbReference type="Google" id="ProtNLM"/>
    </source>
</evidence>
<reference evidence="3 4" key="1">
    <citation type="journal article" date="2018" name="Evol. Lett.">
        <title>Horizontal gene cluster transfer increased hallucinogenic mushroom diversity.</title>
        <authorList>
            <person name="Reynolds H.T."/>
            <person name="Vijayakumar V."/>
            <person name="Gluck-Thaler E."/>
            <person name="Korotkin H.B."/>
            <person name="Matheny P.B."/>
            <person name="Slot J.C."/>
        </authorList>
    </citation>
    <scope>NUCLEOTIDE SEQUENCE [LARGE SCALE GENOMIC DNA]</scope>
    <source>
        <strain evidence="3 4">SRW20</strain>
    </source>
</reference>
<evidence type="ECO:0000313" key="3">
    <source>
        <dbReference type="EMBL" id="PPQ80962.1"/>
    </source>
</evidence>
<feature type="compositionally biased region" description="Basic and acidic residues" evidence="2">
    <location>
        <begin position="489"/>
        <end position="509"/>
    </location>
</feature>
<dbReference type="InterPro" id="IPR049150">
    <property type="entry name" value="EFR3_HEAT-like_rpt"/>
</dbReference>
<feature type="region of interest" description="Disordered" evidence="2">
    <location>
        <begin position="622"/>
        <end position="650"/>
    </location>
</feature>
<organism evidence="3 4">
    <name type="scientific">Gymnopilus dilepis</name>
    <dbReference type="NCBI Taxonomy" id="231916"/>
    <lineage>
        <taxon>Eukaryota</taxon>
        <taxon>Fungi</taxon>
        <taxon>Dikarya</taxon>
        <taxon>Basidiomycota</taxon>
        <taxon>Agaricomycotina</taxon>
        <taxon>Agaricomycetes</taxon>
        <taxon>Agaricomycetidae</taxon>
        <taxon>Agaricales</taxon>
        <taxon>Agaricineae</taxon>
        <taxon>Hymenogastraceae</taxon>
        <taxon>Gymnopilus</taxon>
    </lineage>
</organism>
<dbReference type="InterPro" id="IPR016024">
    <property type="entry name" value="ARM-type_fold"/>
</dbReference>
<dbReference type="OrthoDB" id="274691at2759"/>
<evidence type="ECO:0000256" key="1">
    <source>
        <dbReference type="ARBA" id="ARBA00010216"/>
    </source>
</evidence>
<keyword evidence="4" id="KW-1185">Reference proteome</keyword>
<evidence type="ECO:0000256" key="2">
    <source>
        <dbReference type="SAM" id="MobiDB-lite"/>
    </source>
</evidence>
<dbReference type="STRING" id="231916.A0A409WR32"/>
<dbReference type="AlphaFoldDB" id="A0A409WR32"/>